<dbReference type="AlphaFoldDB" id="A0A4U5MVH2"/>
<feature type="compositionally biased region" description="Polar residues" evidence="1">
    <location>
        <begin position="34"/>
        <end position="50"/>
    </location>
</feature>
<feature type="region of interest" description="Disordered" evidence="1">
    <location>
        <begin position="1"/>
        <end position="50"/>
    </location>
</feature>
<dbReference type="EMBL" id="AZBU02000006">
    <property type="protein sequence ID" value="TKR73758.1"/>
    <property type="molecule type" value="Genomic_DNA"/>
</dbReference>
<sequence length="163" mass="18386">MEQPASSRRSTTPTTAPFNPSTSSSTAELDYEPSTASPRSTSQISLQSPSTKKILVNKESLVEYNRLRSTIDLPAFDVPVQEPSRKRPFDFNKRQNVKQVVMTPIAIQKPAVTKKKPRLKEDLETEDPMMPTQSEFKKLTLWGVFDRFLAIGKPLTFVLPFIS</sequence>
<evidence type="ECO:0000313" key="3">
    <source>
        <dbReference type="Proteomes" id="UP000298663"/>
    </source>
</evidence>
<dbReference type="Proteomes" id="UP000298663">
    <property type="component" value="Unassembled WGS sequence"/>
</dbReference>
<feature type="compositionally biased region" description="Polar residues" evidence="1">
    <location>
        <begin position="18"/>
        <end position="27"/>
    </location>
</feature>
<evidence type="ECO:0000313" key="2">
    <source>
        <dbReference type="EMBL" id="TKR73758.1"/>
    </source>
</evidence>
<organism evidence="2 3">
    <name type="scientific">Steinernema carpocapsae</name>
    <name type="common">Entomopathogenic nematode</name>
    <dbReference type="NCBI Taxonomy" id="34508"/>
    <lineage>
        <taxon>Eukaryota</taxon>
        <taxon>Metazoa</taxon>
        <taxon>Ecdysozoa</taxon>
        <taxon>Nematoda</taxon>
        <taxon>Chromadorea</taxon>
        <taxon>Rhabditida</taxon>
        <taxon>Tylenchina</taxon>
        <taxon>Panagrolaimomorpha</taxon>
        <taxon>Strongyloidoidea</taxon>
        <taxon>Steinernematidae</taxon>
        <taxon>Steinernema</taxon>
    </lineage>
</organism>
<comment type="caution">
    <text evidence="2">The sequence shown here is derived from an EMBL/GenBank/DDBJ whole genome shotgun (WGS) entry which is preliminary data.</text>
</comment>
<accession>A0A4U5MVH2</accession>
<protein>
    <submittedName>
        <fullName evidence="2">Uncharacterized protein</fullName>
    </submittedName>
</protein>
<gene>
    <name evidence="2" type="ORF">L596_021033</name>
</gene>
<keyword evidence="3" id="KW-1185">Reference proteome</keyword>
<name>A0A4U5MVH2_STECR</name>
<reference evidence="2 3" key="1">
    <citation type="journal article" date="2015" name="Genome Biol.">
        <title>Comparative genomics of Steinernema reveals deeply conserved gene regulatory networks.</title>
        <authorList>
            <person name="Dillman A.R."/>
            <person name="Macchietto M."/>
            <person name="Porter C.F."/>
            <person name="Rogers A."/>
            <person name="Williams B."/>
            <person name="Antoshechkin I."/>
            <person name="Lee M.M."/>
            <person name="Goodwin Z."/>
            <person name="Lu X."/>
            <person name="Lewis E.E."/>
            <person name="Goodrich-Blair H."/>
            <person name="Stock S.P."/>
            <person name="Adams B.J."/>
            <person name="Sternberg P.W."/>
            <person name="Mortazavi A."/>
        </authorList>
    </citation>
    <scope>NUCLEOTIDE SEQUENCE [LARGE SCALE GENOMIC DNA]</scope>
    <source>
        <strain evidence="2 3">ALL</strain>
    </source>
</reference>
<proteinExistence type="predicted"/>
<evidence type="ECO:0000256" key="1">
    <source>
        <dbReference type="SAM" id="MobiDB-lite"/>
    </source>
</evidence>
<reference evidence="2 3" key="2">
    <citation type="journal article" date="2019" name="G3 (Bethesda)">
        <title>Hybrid Assembly of the Genome of the Entomopathogenic Nematode Steinernema carpocapsae Identifies the X-Chromosome.</title>
        <authorList>
            <person name="Serra L."/>
            <person name="Macchietto M."/>
            <person name="Macias-Munoz A."/>
            <person name="McGill C.J."/>
            <person name="Rodriguez I.M."/>
            <person name="Rodriguez B."/>
            <person name="Murad R."/>
            <person name="Mortazavi A."/>
        </authorList>
    </citation>
    <scope>NUCLEOTIDE SEQUENCE [LARGE SCALE GENOMIC DNA]</scope>
    <source>
        <strain evidence="2 3">ALL</strain>
    </source>
</reference>
<feature type="compositionally biased region" description="Low complexity" evidence="1">
    <location>
        <begin position="1"/>
        <end position="17"/>
    </location>
</feature>